<feature type="domain" description="F-box" evidence="2">
    <location>
        <begin position="1"/>
        <end position="47"/>
    </location>
</feature>
<evidence type="ECO:0000256" key="1">
    <source>
        <dbReference type="SAM" id="MobiDB-lite"/>
    </source>
</evidence>
<dbReference type="RefSeq" id="XP_027615070.1">
    <property type="nucleotide sequence ID" value="XM_027759269.1"/>
</dbReference>
<accession>A0A401GPK9</accession>
<dbReference type="Gene3D" id="1.20.1280.50">
    <property type="match status" value="1"/>
</dbReference>
<comment type="caution">
    <text evidence="3">The sequence shown here is derived from an EMBL/GenBank/DDBJ whole genome shotgun (WGS) entry which is preliminary data.</text>
</comment>
<gene>
    <name evidence="3" type="ORF">SCP_0601350</name>
</gene>
<evidence type="ECO:0000259" key="2">
    <source>
        <dbReference type="PROSITE" id="PS50181"/>
    </source>
</evidence>
<dbReference type="EMBL" id="BFAD01000006">
    <property type="protein sequence ID" value="GBE84157.1"/>
    <property type="molecule type" value="Genomic_DNA"/>
</dbReference>
<sequence length="594" mass="67143">MLSLFPTDISLYILSFLSLHDLRSLLLVSRETHHLVADNESTVYHQAAVFHKFVSIRSSLEDALQVESRRCGWLEGAQSWKELCRRWTELERNWDGRGFVHEGGHQVGDSNGMDGVLHFKVDEEQRTIVAVSRSGGLTVRAMEDNRILWSLGNDYIFRARCELSKGFLVFPSSRHGLEIWRRTADVELGSDVIGETVLSPISGPSPAAALDFQFEASKLAASTHPSVNSAMRLRGQYTPHAYLGHPFVNLVRIYRLRFPVLALMSALDRNAVLIFDVCEGVLLRRVSFEAFHPIDKYLSVCLHSAVFMVPWRTSAQDSEGRTRAMVLAETDLPQDLQDASMQLRKVTVPNHHISTRHSDCRVDGNVACVPGADAVEQFEIVPPSASTRLANNSQALVPIGAHRVPPCFVSARMSPDGRHFAAVTVFGLLYLVPNFARVERGATSFSEITTRIYMGEWLRDLVWEEHQQRRLVMKAASEDIFIVNLDASFHFPREPMPYELQDDRDTFANVRISHLSDFSNPTLGWARERGVAFNGVQLTRTAVWMVWDRALLDDTVRRREHRRRQREWEDNESTEPRSSPGNGSLCFASFAAGM</sequence>
<evidence type="ECO:0000313" key="3">
    <source>
        <dbReference type="EMBL" id="GBE84157.1"/>
    </source>
</evidence>
<dbReference type="PROSITE" id="PS50181">
    <property type="entry name" value="FBOX"/>
    <property type="match status" value="1"/>
</dbReference>
<dbReference type="Proteomes" id="UP000287166">
    <property type="component" value="Unassembled WGS sequence"/>
</dbReference>
<keyword evidence="4" id="KW-1185">Reference proteome</keyword>
<dbReference type="GeneID" id="38781074"/>
<dbReference type="SUPFAM" id="SSF81383">
    <property type="entry name" value="F-box domain"/>
    <property type="match status" value="1"/>
</dbReference>
<dbReference type="Pfam" id="PF00646">
    <property type="entry name" value="F-box"/>
    <property type="match status" value="1"/>
</dbReference>
<dbReference type="AlphaFoldDB" id="A0A401GPK9"/>
<dbReference type="InterPro" id="IPR036047">
    <property type="entry name" value="F-box-like_dom_sf"/>
</dbReference>
<feature type="region of interest" description="Disordered" evidence="1">
    <location>
        <begin position="562"/>
        <end position="584"/>
    </location>
</feature>
<proteinExistence type="predicted"/>
<reference evidence="3 4" key="1">
    <citation type="journal article" date="2018" name="Sci. Rep.">
        <title>Genome sequence of the cauliflower mushroom Sparassis crispa (Hanabiratake) and its association with beneficial usage.</title>
        <authorList>
            <person name="Kiyama R."/>
            <person name="Furutani Y."/>
            <person name="Kawaguchi K."/>
            <person name="Nakanishi T."/>
        </authorList>
    </citation>
    <scope>NUCLEOTIDE SEQUENCE [LARGE SCALE GENOMIC DNA]</scope>
</reference>
<name>A0A401GPK9_9APHY</name>
<dbReference type="OrthoDB" id="550575at2759"/>
<dbReference type="InterPro" id="IPR001810">
    <property type="entry name" value="F-box_dom"/>
</dbReference>
<evidence type="ECO:0000313" key="4">
    <source>
        <dbReference type="Proteomes" id="UP000287166"/>
    </source>
</evidence>
<organism evidence="3 4">
    <name type="scientific">Sparassis crispa</name>
    <dbReference type="NCBI Taxonomy" id="139825"/>
    <lineage>
        <taxon>Eukaryota</taxon>
        <taxon>Fungi</taxon>
        <taxon>Dikarya</taxon>
        <taxon>Basidiomycota</taxon>
        <taxon>Agaricomycotina</taxon>
        <taxon>Agaricomycetes</taxon>
        <taxon>Polyporales</taxon>
        <taxon>Sparassidaceae</taxon>
        <taxon>Sparassis</taxon>
    </lineage>
</organism>
<dbReference type="InParanoid" id="A0A401GPK9"/>
<protein>
    <recommendedName>
        <fullName evidence="2">F-box domain-containing protein</fullName>
    </recommendedName>
</protein>